<dbReference type="FunFam" id="3.90.550.10:FF:000079">
    <property type="entry name" value="Probable glycosyl transferase"/>
    <property type="match status" value="1"/>
</dbReference>
<feature type="domain" description="Glycosyltransferase 2-like" evidence="10">
    <location>
        <begin position="6"/>
        <end position="166"/>
    </location>
</feature>
<dbReference type="CDD" id="cd04187">
    <property type="entry name" value="DPM1_like_bac"/>
    <property type="match status" value="1"/>
</dbReference>
<keyword evidence="2" id="KW-1003">Cell membrane</keyword>
<protein>
    <submittedName>
        <fullName evidence="11">Glycosyltransferase</fullName>
        <ecNumber evidence="11">2.4.-.-</ecNumber>
    </submittedName>
</protein>
<dbReference type="InterPro" id="IPR001173">
    <property type="entry name" value="Glyco_trans_2-like"/>
</dbReference>
<evidence type="ECO:0000259" key="10">
    <source>
        <dbReference type="Pfam" id="PF00535"/>
    </source>
</evidence>
<dbReference type="STRING" id="926569.ANT_04660"/>
<dbReference type="Gene3D" id="3.90.550.10">
    <property type="entry name" value="Spore Coat Polysaccharide Biosynthesis Protein SpsA, Chain A"/>
    <property type="match status" value="1"/>
</dbReference>
<dbReference type="GO" id="GO:0005886">
    <property type="term" value="C:plasma membrane"/>
    <property type="evidence" value="ECO:0007669"/>
    <property type="project" value="UniProtKB-SubCell"/>
</dbReference>
<keyword evidence="6 9" id="KW-1133">Transmembrane helix</keyword>
<dbReference type="KEGG" id="atm:ANT_04660"/>
<evidence type="ECO:0000313" key="12">
    <source>
        <dbReference type="Proteomes" id="UP000008922"/>
    </source>
</evidence>
<dbReference type="PANTHER" id="PTHR48090">
    <property type="entry name" value="UNDECAPRENYL-PHOSPHATE 4-DEOXY-4-FORMAMIDO-L-ARABINOSE TRANSFERASE-RELATED"/>
    <property type="match status" value="1"/>
</dbReference>
<keyword evidence="3 11" id="KW-0328">Glycosyltransferase</keyword>
<dbReference type="HOGENOM" id="CLU_033536_0_1_0"/>
<feature type="transmembrane region" description="Helical" evidence="9">
    <location>
        <begin position="234"/>
        <end position="255"/>
    </location>
</feature>
<reference evidence="11 12" key="1">
    <citation type="submission" date="2010-12" db="EMBL/GenBank/DDBJ databases">
        <title>Whole genome sequence of Anaerolinea thermophila UNI-1.</title>
        <authorList>
            <person name="Narita-Yamada S."/>
            <person name="Kishi E."/>
            <person name="Watanabe Y."/>
            <person name="Takasaki K."/>
            <person name="Ankai A."/>
            <person name="Oguchi A."/>
            <person name="Fukui S."/>
            <person name="Takahashi M."/>
            <person name="Yashiro I."/>
            <person name="Hosoyama A."/>
            <person name="Sekiguchi Y."/>
            <person name="Hanada S."/>
            <person name="Fujita N."/>
        </authorList>
    </citation>
    <scope>NUCLEOTIDE SEQUENCE [LARGE SCALE GENOMIC DNA]</scope>
    <source>
        <strain evidence="12">DSM 14523 / JCM 11388 / NBRC 100420 / UNI-1</strain>
    </source>
</reference>
<evidence type="ECO:0000256" key="3">
    <source>
        <dbReference type="ARBA" id="ARBA00022676"/>
    </source>
</evidence>
<dbReference type="PANTHER" id="PTHR48090:SF1">
    <property type="entry name" value="PROPHAGE BACTOPRENOL GLUCOSYL TRANSFERASE HOMOLOG"/>
    <property type="match status" value="1"/>
</dbReference>
<dbReference type="RefSeq" id="WP_013558896.1">
    <property type="nucleotide sequence ID" value="NC_014960.1"/>
</dbReference>
<keyword evidence="12" id="KW-1185">Reference proteome</keyword>
<sequence length="316" mass="35625">MKPVFSIIAPIFNEHDSLPELHRRVSAVMDGLGEPWELILVDDGSSDGSTDLIRQLAEQDERVRPVIFARNFGHQIAVTAGLDYARGDAVVIIDADLQDPPEVIPDLVARWREGYEVVYAVRTEREGESWFKLFTASLFYRIIFRITDVKIPMDTGDFRLLDRKVVNVLKTMRERHRFLRGMAAWVGFRQIGVPYKRAARFAGSTKYPFKKMLRLALTAITGFSYFPLQVATYLGFISAGLALIFIPIVVIERLVGNQAFFGQATTLVSVLFLGGVQLISLGILGEYIGRIYDEVKGRPLYIVREAPENDSSHPQS</sequence>
<evidence type="ECO:0000256" key="4">
    <source>
        <dbReference type="ARBA" id="ARBA00022679"/>
    </source>
</evidence>
<evidence type="ECO:0000256" key="7">
    <source>
        <dbReference type="ARBA" id="ARBA00023136"/>
    </source>
</evidence>
<keyword evidence="5 9" id="KW-0812">Transmembrane</keyword>
<gene>
    <name evidence="11" type="ordered locus">ANT_04660</name>
</gene>
<organism evidence="11 12">
    <name type="scientific">Anaerolinea thermophila (strain DSM 14523 / JCM 11388 / NBRC 100420 / UNI-1)</name>
    <dbReference type="NCBI Taxonomy" id="926569"/>
    <lineage>
        <taxon>Bacteria</taxon>
        <taxon>Bacillati</taxon>
        <taxon>Chloroflexota</taxon>
        <taxon>Anaerolineae</taxon>
        <taxon>Anaerolineales</taxon>
        <taxon>Anaerolineaceae</taxon>
        <taxon>Anaerolinea</taxon>
    </lineage>
</organism>
<dbReference type="OrthoDB" id="9807778at2"/>
<evidence type="ECO:0000256" key="9">
    <source>
        <dbReference type="SAM" id="Phobius"/>
    </source>
</evidence>
<dbReference type="EC" id="2.4.-.-" evidence="11"/>
<evidence type="ECO:0000256" key="8">
    <source>
        <dbReference type="ARBA" id="ARBA00038152"/>
    </source>
</evidence>
<dbReference type="AlphaFoldDB" id="E8N0V5"/>
<evidence type="ECO:0000256" key="6">
    <source>
        <dbReference type="ARBA" id="ARBA00022989"/>
    </source>
</evidence>
<accession>E8N0V5</accession>
<dbReference type="InterPro" id="IPR050256">
    <property type="entry name" value="Glycosyltransferase_2"/>
</dbReference>
<dbReference type="InterPro" id="IPR029044">
    <property type="entry name" value="Nucleotide-diphossugar_trans"/>
</dbReference>
<dbReference type="eggNOG" id="COG0463">
    <property type="taxonomic scope" value="Bacteria"/>
</dbReference>
<dbReference type="Proteomes" id="UP000008922">
    <property type="component" value="Chromosome"/>
</dbReference>
<feature type="transmembrane region" description="Helical" evidence="9">
    <location>
        <begin position="267"/>
        <end position="288"/>
    </location>
</feature>
<evidence type="ECO:0000256" key="5">
    <source>
        <dbReference type="ARBA" id="ARBA00022692"/>
    </source>
</evidence>
<name>E8N0V5_ANATU</name>
<dbReference type="InParanoid" id="E8N0V5"/>
<keyword evidence="7 9" id="KW-0472">Membrane</keyword>
<evidence type="ECO:0000313" key="11">
    <source>
        <dbReference type="EMBL" id="BAJ62500.1"/>
    </source>
</evidence>
<dbReference type="EMBL" id="AP012029">
    <property type="protein sequence ID" value="BAJ62500.1"/>
    <property type="molecule type" value="Genomic_DNA"/>
</dbReference>
<comment type="subcellular location">
    <subcellularLocation>
        <location evidence="1">Cell membrane</location>
        <topology evidence="1">Multi-pass membrane protein</topology>
    </subcellularLocation>
</comment>
<proteinExistence type="inferred from homology"/>
<dbReference type="FunCoup" id="E8N0V5">
    <property type="interactions" value="324"/>
</dbReference>
<evidence type="ECO:0000256" key="2">
    <source>
        <dbReference type="ARBA" id="ARBA00022475"/>
    </source>
</evidence>
<dbReference type="SUPFAM" id="SSF53448">
    <property type="entry name" value="Nucleotide-diphospho-sugar transferases"/>
    <property type="match status" value="1"/>
</dbReference>
<dbReference type="GO" id="GO:0016757">
    <property type="term" value="F:glycosyltransferase activity"/>
    <property type="evidence" value="ECO:0007669"/>
    <property type="project" value="UniProtKB-KW"/>
</dbReference>
<dbReference type="Pfam" id="PF00535">
    <property type="entry name" value="Glycos_transf_2"/>
    <property type="match status" value="1"/>
</dbReference>
<keyword evidence="4 11" id="KW-0808">Transferase</keyword>
<evidence type="ECO:0000256" key="1">
    <source>
        <dbReference type="ARBA" id="ARBA00004651"/>
    </source>
</evidence>
<comment type="similarity">
    <text evidence="8">Belongs to the glycosyltransferase 2 family. GtrB subfamily.</text>
</comment>